<evidence type="ECO:0000313" key="3">
    <source>
        <dbReference type="WBParaSite" id="jg15303"/>
    </source>
</evidence>
<dbReference type="Pfam" id="PF12937">
    <property type="entry name" value="F-box-like"/>
    <property type="match status" value="1"/>
</dbReference>
<feature type="domain" description="F-box" evidence="1">
    <location>
        <begin position="43"/>
        <end position="86"/>
    </location>
</feature>
<evidence type="ECO:0000313" key="2">
    <source>
        <dbReference type="Proteomes" id="UP000887574"/>
    </source>
</evidence>
<protein>
    <submittedName>
        <fullName evidence="3">F-box domain-containing protein</fullName>
    </submittedName>
</protein>
<name>A0A915D3X2_9BILA</name>
<reference evidence="3" key="1">
    <citation type="submission" date="2022-11" db="UniProtKB">
        <authorList>
            <consortium name="WormBaseParasite"/>
        </authorList>
    </citation>
    <scope>IDENTIFICATION</scope>
</reference>
<dbReference type="SUPFAM" id="SSF81383">
    <property type="entry name" value="F-box domain"/>
    <property type="match status" value="1"/>
</dbReference>
<dbReference type="AlphaFoldDB" id="A0A915D3X2"/>
<dbReference type="Gene3D" id="1.20.1280.50">
    <property type="match status" value="1"/>
</dbReference>
<proteinExistence type="predicted"/>
<sequence length="235" mass="26326">MAKTAASSQAKNIGNKKPRVDYSLSTYQLPIGSLLLSSSSTPRLPNEMMVQVFGVIAESGSLGLESLLAARSVCHQWNSLINSSKLLSTKFPLLTVDRLVVTFDDQQKCYELRWCNYESHKSRILLFSPKQVKCNRLQLCFAFNRLDIRRIVFQSLPSGSFNDDLVRFLCRLFSYCRHFKPKGLSIKNVSLKKLSAAGLYSLMAMCGKTLETFQACKLSGLKPDSITDAHLSLLN</sequence>
<dbReference type="InterPro" id="IPR001810">
    <property type="entry name" value="F-box_dom"/>
</dbReference>
<dbReference type="InterPro" id="IPR036047">
    <property type="entry name" value="F-box-like_dom_sf"/>
</dbReference>
<accession>A0A915D3X2</accession>
<keyword evidence="2" id="KW-1185">Reference proteome</keyword>
<evidence type="ECO:0000259" key="1">
    <source>
        <dbReference type="Pfam" id="PF12937"/>
    </source>
</evidence>
<dbReference type="WBParaSite" id="jg15303">
    <property type="protein sequence ID" value="jg15303"/>
    <property type="gene ID" value="jg15303"/>
</dbReference>
<dbReference type="Proteomes" id="UP000887574">
    <property type="component" value="Unplaced"/>
</dbReference>
<organism evidence="2 3">
    <name type="scientific">Ditylenchus dipsaci</name>
    <dbReference type="NCBI Taxonomy" id="166011"/>
    <lineage>
        <taxon>Eukaryota</taxon>
        <taxon>Metazoa</taxon>
        <taxon>Ecdysozoa</taxon>
        <taxon>Nematoda</taxon>
        <taxon>Chromadorea</taxon>
        <taxon>Rhabditida</taxon>
        <taxon>Tylenchina</taxon>
        <taxon>Tylenchomorpha</taxon>
        <taxon>Sphaerularioidea</taxon>
        <taxon>Anguinidae</taxon>
        <taxon>Anguininae</taxon>
        <taxon>Ditylenchus</taxon>
    </lineage>
</organism>